<keyword evidence="14" id="KW-1185">Reference proteome</keyword>
<evidence type="ECO:0000313" key="13">
    <source>
        <dbReference type="EMBL" id="KAA0696756.1"/>
    </source>
</evidence>
<dbReference type="FunFam" id="3.50.50.60:FF:000228">
    <property type="entry name" value="FAD-containing monooxygenase EthA"/>
    <property type="match status" value="1"/>
</dbReference>
<evidence type="ECO:0000256" key="6">
    <source>
        <dbReference type="ARBA" id="ARBA00022827"/>
    </source>
</evidence>
<dbReference type="AlphaFoldDB" id="A0A7V7GWQ0"/>
<dbReference type="GO" id="GO:0050660">
    <property type="term" value="F:flavin adenine dinucleotide binding"/>
    <property type="evidence" value="ECO:0007669"/>
    <property type="project" value="InterPro"/>
</dbReference>
<keyword evidence="9" id="KW-0503">Monooxygenase</keyword>
<evidence type="ECO:0000256" key="10">
    <source>
        <dbReference type="ARBA" id="ARBA00023136"/>
    </source>
</evidence>
<evidence type="ECO:0000256" key="2">
    <source>
        <dbReference type="ARBA" id="ARBA00004236"/>
    </source>
</evidence>
<keyword evidence="12" id="KW-1133">Transmembrane helix</keyword>
<dbReference type="FunFam" id="3.50.50.60:FF:000213">
    <property type="entry name" value="FAD-containing monooxygenase EthA"/>
    <property type="match status" value="1"/>
</dbReference>
<keyword evidence="4" id="KW-1003">Cell membrane</keyword>
<dbReference type="GO" id="GO:0050661">
    <property type="term" value="F:NADP binding"/>
    <property type="evidence" value="ECO:0007669"/>
    <property type="project" value="InterPro"/>
</dbReference>
<evidence type="ECO:0000256" key="7">
    <source>
        <dbReference type="ARBA" id="ARBA00022857"/>
    </source>
</evidence>
<dbReference type="PANTHER" id="PTHR43872">
    <property type="entry name" value="MONOOXYGENASE, PUTATIVE (AFU_ORTHOLOGUE AFUA_8G02570)-RELATED"/>
    <property type="match status" value="1"/>
</dbReference>
<evidence type="ECO:0000256" key="5">
    <source>
        <dbReference type="ARBA" id="ARBA00022630"/>
    </source>
</evidence>
<dbReference type="InterPro" id="IPR020946">
    <property type="entry name" value="Flavin_mOase-like"/>
</dbReference>
<proteinExistence type="inferred from homology"/>
<keyword evidence="8" id="KW-0560">Oxidoreductase</keyword>
<comment type="cofactor">
    <cofactor evidence="1">
        <name>FAD</name>
        <dbReference type="ChEBI" id="CHEBI:57692"/>
    </cofactor>
</comment>
<feature type="region of interest" description="Disordered" evidence="11">
    <location>
        <begin position="483"/>
        <end position="502"/>
    </location>
</feature>
<dbReference type="EMBL" id="QOVF01000001">
    <property type="protein sequence ID" value="KAA0696756.1"/>
    <property type="molecule type" value="Genomic_DNA"/>
</dbReference>
<protein>
    <submittedName>
        <fullName evidence="13">NAD(P)/FAD-dependent oxidoreductase</fullName>
    </submittedName>
</protein>
<organism evidence="13 14">
    <name type="scientific">Halopseudomonas laoshanensis</name>
    <dbReference type="NCBI Taxonomy" id="2268758"/>
    <lineage>
        <taxon>Bacteria</taxon>
        <taxon>Pseudomonadati</taxon>
        <taxon>Pseudomonadota</taxon>
        <taxon>Gammaproteobacteria</taxon>
        <taxon>Pseudomonadales</taxon>
        <taxon>Pseudomonadaceae</taxon>
        <taxon>Halopseudomonas</taxon>
    </lineage>
</organism>
<dbReference type="Pfam" id="PF00743">
    <property type="entry name" value="FMO-like"/>
    <property type="match status" value="1"/>
</dbReference>
<evidence type="ECO:0000256" key="1">
    <source>
        <dbReference type="ARBA" id="ARBA00001974"/>
    </source>
</evidence>
<keyword evidence="12" id="KW-0812">Transmembrane</keyword>
<gene>
    <name evidence="13" type="ORF">DT594_05400</name>
</gene>
<evidence type="ECO:0000256" key="3">
    <source>
        <dbReference type="ARBA" id="ARBA00010139"/>
    </source>
</evidence>
<name>A0A7V7GWQ0_9GAMM</name>
<dbReference type="RefSeq" id="WP_149331691.1">
    <property type="nucleotide sequence ID" value="NZ_QOVF01000001.1"/>
</dbReference>
<dbReference type="GO" id="GO:0004499">
    <property type="term" value="F:N,N-dimethylaniline monooxygenase activity"/>
    <property type="evidence" value="ECO:0007669"/>
    <property type="project" value="InterPro"/>
</dbReference>
<dbReference type="SUPFAM" id="SSF51905">
    <property type="entry name" value="FAD/NAD(P)-binding domain"/>
    <property type="match status" value="1"/>
</dbReference>
<comment type="subcellular location">
    <subcellularLocation>
        <location evidence="2">Cell membrane</location>
    </subcellularLocation>
</comment>
<keyword evidence="5" id="KW-0285">Flavoprotein</keyword>
<evidence type="ECO:0000256" key="12">
    <source>
        <dbReference type="SAM" id="Phobius"/>
    </source>
</evidence>
<dbReference type="Gene3D" id="3.50.50.60">
    <property type="entry name" value="FAD/NAD(P)-binding domain"/>
    <property type="match status" value="3"/>
</dbReference>
<keyword evidence="6" id="KW-0274">FAD</keyword>
<sequence>MSAEHLDVIVIGAGLSGIGMACHMSQMCPGHSVAILERRQAIGGTWDLFRYPGVRSDSDMFSFGYQFRPWNDLQVLADGESIRRYISDTAAEYKINDKIRFGLDITQANWSSTEKLWTLTATELSSGETLQFTCRFLISCTGYYNYHQGYLPEFPGAERFQGQCIHPQAWPEDLDYRGKKVVIIGSGATAITLVPAMAALAAHVIMVQRSPSYIFSVPSRDAIAGFLKKILPESWVYHFTRQRNIRIQRWMYRAAKRWPNGTRNFLLKQVRKQLNNPDDMRHFTPEYMPWDQRLCAVPDADLFQAINSGKASVETDTIETFTEKGLLLRSGKEIEADIIVTATGLQVQVLGGMQLTLDGRPFAIHEQMTYKAVMMQNLPNMGWIMGYTNASWTLKADIAAQYLCRVLKHMDQHHYQVVVPLGGEESVLPSSIMGSLEAGYVQRANAVLPRQGKGLPWRVLNDYLQDSEMLMKESLDDGLLAFDPPESSAKPVLARKDTSEAA</sequence>
<dbReference type="InterPro" id="IPR051820">
    <property type="entry name" value="FAD-binding_MO"/>
</dbReference>
<reference evidence="13 14" key="1">
    <citation type="submission" date="2018-07" db="EMBL/GenBank/DDBJ databases">
        <title>Pseudomonas laoshanensis sp. nov., isolated from soil.</title>
        <authorList>
            <person name="Sun J."/>
            <person name="Yu L."/>
            <person name="Wang M."/>
            <person name="Zhang C."/>
        </authorList>
    </citation>
    <scope>NUCLEOTIDE SEQUENCE [LARGE SCALE GENOMIC DNA]</scope>
    <source>
        <strain evidence="13 14">Y22</strain>
    </source>
</reference>
<dbReference type="GO" id="GO:0005886">
    <property type="term" value="C:plasma membrane"/>
    <property type="evidence" value="ECO:0007669"/>
    <property type="project" value="UniProtKB-SubCell"/>
</dbReference>
<dbReference type="Proteomes" id="UP000463138">
    <property type="component" value="Unassembled WGS sequence"/>
</dbReference>
<keyword evidence="7" id="KW-0521">NADP</keyword>
<dbReference type="PRINTS" id="PR00411">
    <property type="entry name" value="PNDRDTASEI"/>
</dbReference>
<keyword evidence="10 12" id="KW-0472">Membrane</keyword>
<evidence type="ECO:0000256" key="4">
    <source>
        <dbReference type="ARBA" id="ARBA00022475"/>
    </source>
</evidence>
<comment type="similarity">
    <text evidence="3">Belongs to the FAD-binding monooxygenase family.</text>
</comment>
<evidence type="ECO:0000256" key="9">
    <source>
        <dbReference type="ARBA" id="ARBA00023033"/>
    </source>
</evidence>
<dbReference type="InterPro" id="IPR036188">
    <property type="entry name" value="FAD/NAD-bd_sf"/>
</dbReference>
<evidence type="ECO:0000313" key="14">
    <source>
        <dbReference type="Proteomes" id="UP000463138"/>
    </source>
</evidence>
<evidence type="ECO:0000256" key="8">
    <source>
        <dbReference type="ARBA" id="ARBA00023002"/>
    </source>
</evidence>
<accession>A0A7V7GWQ0</accession>
<comment type="caution">
    <text evidence="13">The sequence shown here is derived from an EMBL/GenBank/DDBJ whole genome shotgun (WGS) entry which is preliminary data.</text>
</comment>
<evidence type="ECO:0000256" key="11">
    <source>
        <dbReference type="SAM" id="MobiDB-lite"/>
    </source>
</evidence>
<feature type="transmembrane region" description="Helical" evidence="12">
    <location>
        <begin position="181"/>
        <end position="206"/>
    </location>
</feature>
<dbReference type="OrthoDB" id="312624at2"/>
<dbReference type="PANTHER" id="PTHR43872:SF1">
    <property type="entry name" value="MONOOXYGENASE, PUTATIVE (AFU_ORTHOLOGUE AFUA_8G02570)-RELATED"/>
    <property type="match status" value="1"/>
</dbReference>